<protein>
    <recommendedName>
        <fullName evidence="1">Reverse transcriptase domain-containing protein</fullName>
    </recommendedName>
</protein>
<dbReference type="Gene3D" id="3.30.70.270">
    <property type="match status" value="1"/>
</dbReference>
<dbReference type="EMBL" id="SGPL01000886">
    <property type="protein sequence ID" value="THH06377.1"/>
    <property type="molecule type" value="Genomic_DNA"/>
</dbReference>
<dbReference type="PANTHER" id="PTHR33064">
    <property type="entry name" value="POL PROTEIN"/>
    <property type="match status" value="1"/>
</dbReference>
<keyword evidence="3" id="KW-1185">Reference proteome</keyword>
<reference evidence="2 3" key="1">
    <citation type="submission" date="2019-02" db="EMBL/GenBank/DDBJ databases">
        <title>Genome sequencing of the rare red list fungi Bondarzewia mesenterica.</title>
        <authorList>
            <person name="Buettner E."/>
            <person name="Kellner H."/>
        </authorList>
    </citation>
    <scope>NUCLEOTIDE SEQUENCE [LARGE SCALE GENOMIC DNA]</scope>
    <source>
        <strain evidence="2 3">DSM 108281</strain>
    </source>
</reference>
<feature type="domain" description="Reverse transcriptase" evidence="1">
    <location>
        <begin position="1"/>
        <end position="67"/>
    </location>
</feature>
<gene>
    <name evidence="2" type="ORF">EW146_g9630</name>
</gene>
<sequence length="80" mass="9258">MCMALRKYIRKICHVYLDDIIIWSQMIEEHTTNISLILQALCDAHLYCSPKKTLLFCDKVNFLGHVIFTDGIQADPSKTQ</sequence>
<evidence type="ECO:0000313" key="3">
    <source>
        <dbReference type="Proteomes" id="UP000310158"/>
    </source>
</evidence>
<dbReference type="InterPro" id="IPR043502">
    <property type="entry name" value="DNA/RNA_pol_sf"/>
</dbReference>
<dbReference type="InterPro" id="IPR051320">
    <property type="entry name" value="Viral_Replic_Matur_Polypro"/>
</dbReference>
<dbReference type="Proteomes" id="UP000310158">
    <property type="component" value="Unassembled WGS sequence"/>
</dbReference>
<dbReference type="PROSITE" id="PS50878">
    <property type="entry name" value="RT_POL"/>
    <property type="match status" value="1"/>
</dbReference>
<dbReference type="OrthoDB" id="1750432at2759"/>
<dbReference type="AlphaFoldDB" id="A0A4S4L552"/>
<dbReference type="SUPFAM" id="SSF56672">
    <property type="entry name" value="DNA/RNA polymerases"/>
    <property type="match status" value="1"/>
</dbReference>
<comment type="caution">
    <text evidence="2">The sequence shown here is derived from an EMBL/GenBank/DDBJ whole genome shotgun (WGS) entry which is preliminary data.</text>
</comment>
<dbReference type="InterPro" id="IPR043128">
    <property type="entry name" value="Rev_trsase/Diguanyl_cyclase"/>
</dbReference>
<proteinExistence type="predicted"/>
<name>A0A4S4L552_9AGAM</name>
<organism evidence="2 3">
    <name type="scientific">Bondarzewia mesenterica</name>
    <dbReference type="NCBI Taxonomy" id="1095465"/>
    <lineage>
        <taxon>Eukaryota</taxon>
        <taxon>Fungi</taxon>
        <taxon>Dikarya</taxon>
        <taxon>Basidiomycota</taxon>
        <taxon>Agaricomycotina</taxon>
        <taxon>Agaricomycetes</taxon>
        <taxon>Russulales</taxon>
        <taxon>Bondarzewiaceae</taxon>
        <taxon>Bondarzewia</taxon>
    </lineage>
</organism>
<evidence type="ECO:0000259" key="1">
    <source>
        <dbReference type="PROSITE" id="PS50878"/>
    </source>
</evidence>
<dbReference type="PANTHER" id="PTHR33064:SF37">
    <property type="entry name" value="RIBONUCLEASE H"/>
    <property type="match status" value="1"/>
</dbReference>
<dbReference type="InterPro" id="IPR000477">
    <property type="entry name" value="RT_dom"/>
</dbReference>
<dbReference type="Pfam" id="PF00078">
    <property type="entry name" value="RVT_1"/>
    <property type="match status" value="1"/>
</dbReference>
<evidence type="ECO:0000313" key="2">
    <source>
        <dbReference type="EMBL" id="THH06377.1"/>
    </source>
</evidence>
<accession>A0A4S4L552</accession>